<sequence length="170" mass="18844">MKIKYLTIPTLAITILLTGCGQKDNTQDKESKSKQEQKKKDNKKEKSKDKTTNNSTENNSSEASQQNTNNKETANASNNQQVSQEQASSNSQNNNVNTSNANSESVNTNSKEYQEYLDAKKSQYDITHLTPEQKANGAGGGGSAWNYADEDESFSDWKARTDREKAEAGY</sequence>
<feature type="compositionally biased region" description="Basic and acidic residues" evidence="1">
    <location>
        <begin position="112"/>
        <end position="123"/>
    </location>
</feature>
<dbReference type="AlphaFoldDB" id="A0A8X8G204"/>
<dbReference type="PROSITE" id="PS51257">
    <property type="entry name" value="PROKAR_LIPOPROTEIN"/>
    <property type="match status" value="1"/>
</dbReference>
<reference evidence="2" key="1">
    <citation type="submission" date="2020-08" db="EMBL/GenBank/DDBJ databases">
        <title>Changes in the skin microbiome associated with squamous cell carcinoma in transplant recipients.</title>
        <authorList>
            <person name="Zaugg J."/>
            <person name="Krueger A."/>
            <person name="Lachner N."/>
        </authorList>
    </citation>
    <scope>NUCLEOTIDE SEQUENCE</scope>
    <source>
        <strain evidence="2">R5988</strain>
    </source>
</reference>
<organism evidence="2 3">
    <name type="scientific">Staphylococcus epidermidis</name>
    <dbReference type="NCBI Taxonomy" id="1282"/>
    <lineage>
        <taxon>Bacteria</taxon>
        <taxon>Bacillati</taxon>
        <taxon>Bacillota</taxon>
        <taxon>Bacilli</taxon>
        <taxon>Bacillales</taxon>
        <taxon>Staphylococcaceae</taxon>
        <taxon>Staphylococcus</taxon>
    </lineage>
</organism>
<evidence type="ECO:0008006" key="4">
    <source>
        <dbReference type="Google" id="ProtNLM"/>
    </source>
</evidence>
<protein>
    <recommendedName>
        <fullName evidence="4">Lipoprotein</fullName>
    </recommendedName>
</protein>
<accession>A0A8X8G204</accession>
<name>A0A8X8G204_STAEP</name>
<evidence type="ECO:0000313" key="2">
    <source>
        <dbReference type="EMBL" id="MBF2230413.1"/>
    </source>
</evidence>
<evidence type="ECO:0000313" key="3">
    <source>
        <dbReference type="Proteomes" id="UP000648077"/>
    </source>
</evidence>
<feature type="region of interest" description="Disordered" evidence="1">
    <location>
        <begin position="18"/>
        <end position="148"/>
    </location>
</feature>
<proteinExistence type="predicted"/>
<dbReference type="EMBL" id="JACGQI010000013">
    <property type="protein sequence ID" value="MBF2230413.1"/>
    <property type="molecule type" value="Genomic_DNA"/>
</dbReference>
<dbReference type="Proteomes" id="UP000648077">
    <property type="component" value="Unassembled WGS sequence"/>
</dbReference>
<evidence type="ECO:0000256" key="1">
    <source>
        <dbReference type="SAM" id="MobiDB-lite"/>
    </source>
</evidence>
<feature type="compositionally biased region" description="Low complexity" evidence="1">
    <location>
        <begin position="52"/>
        <end position="110"/>
    </location>
</feature>
<comment type="caution">
    <text evidence="2">The sequence shown here is derived from an EMBL/GenBank/DDBJ whole genome shotgun (WGS) entry which is preliminary data.</text>
</comment>
<feature type="compositionally biased region" description="Basic and acidic residues" evidence="1">
    <location>
        <begin position="25"/>
        <end position="51"/>
    </location>
</feature>
<dbReference type="RefSeq" id="WP_002505565.1">
    <property type="nucleotide sequence ID" value="NZ_CP064467.1"/>
</dbReference>
<gene>
    <name evidence="2" type="ORF">H3963_08240</name>
</gene>